<keyword evidence="3" id="KW-1185">Reference proteome</keyword>
<reference evidence="2 3" key="1">
    <citation type="submission" date="2020-03" db="EMBL/GenBank/DDBJ databases">
        <title>Genomic Encyclopedia of Type Strains, Phase IV (KMG-IV): sequencing the most valuable type-strain genomes for metagenomic binning, comparative biology and taxonomic classification.</title>
        <authorList>
            <person name="Goeker M."/>
        </authorList>
    </citation>
    <scope>NUCLEOTIDE SEQUENCE [LARGE SCALE GENOMIC DNA]</scope>
    <source>
        <strain evidence="2 3">DSM 16846</strain>
    </source>
</reference>
<dbReference type="RefSeq" id="WP_168070046.1">
    <property type="nucleotide sequence ID" value="NZ_JAATJC010000001.1"/>
</dbReference>
<accession>A0A7X6BI14</accession>
<proteinExistence type="predicted"/>
<sequence length="74" mass="7704">MIHLILAAALAAAPAPVAAPAQDHADHHKGMEAECKMDCCKGDKPMPCCEKMKAAKKTADAPAAEGHGAHEHDH</sequence>
<evidence type="ECO:0000313" key="3">
    <source>
        <dbReference type="Proteomes" id="UP000558192"/>
    </source>
</evidence>
<protein>
    <submittedName>
        <fullName evidence="2">Uncharacterized protein</fullName>
    </submittedName>
</protein>
<keyword evidence="1" id="KW-0732">Signal</keyword>
<feature type="chain" id="PRO_5031440599" evidence="1">
    <location>
        <begin position="22"/>
        <end position="74"/>
    </location>
</feature>
<evidence type="ECO:0000313" key="2">
    <source>
        <dbReference type="EMBL" id="NJC06681.1"/>
    </source>
</evidence>
<comment type="caution">
    <text evidence="2">The sequence shown here is derived from an EMBL/GenBank/DDBJ whole genome shotgun (WGS) entry which is preliminary data.</text>
</comment>
<evidence type="ECO:0000256" key="1">
    <source>
        <dbReference type="SAM" id="SignalP"/>
    </source>
</evidence>
<dbReference type="AlphaFoldDB" id="A0A7X6BI14"/>
<gene>
    <name evidence="2" type="ORF">GGQ97_002474</name>
</gene>
<organism evidence="2 3">
    <name type="scientific">Sphingomonas kaistensis</name>
    <dbReference type="NCBI Taxonomy" id="298708"/>
    <lineage>
        <taxon>Bacteria</taxon>
        <taxon>Pseudomonadati</taxon>
        <taxon>Pseudomonadota</taxon>
        <taxon>Alphaproteobacteria</taxon>
        <taxon>Sphingomonadales</taxon>
        <taxon>Sphingomonadaceae</taxon>
        <taxon>Sphingomonas</taxon>
    </lineage>
</organism>
<dbReference type="Proteomes" id="UP000558192">
    <property type="component" value="Unassembled WGS sequence"/>
</dbReference>
<feature type="signal peptide" evidence="1">
    <location>
        <begin position="1"/>
        <end position="21"/>
    </location>
</feature>
<dbReference type="EMBL" id="JAATJC010000001">
    <property type="protein sequence ID" value="NJC06681.1"/>
    <property type="molecule type" value="Genomic_DNA"/>
</dbReference>
<name>A0A7X6BI14_9SPHN</name>